<evidence type="ECO:0000313" key="13">
    <source>
        <dbReference type="EMBL" id="SPD27274.1"/>
    </source>
</evidence>
<sequence length="758" mass="81374">MPEQRYTGLETTTFVKRSCIIGLREESLTNGIPGLYYNIWGSCIIVYIVYMGSLPKEQYSPLSNHLSMLQEVIEDSSVEDSLVRSYKRSFNGFAAKLTERERQRLANRKEVVSVFPSKNYQLHTTRSWDFIGLSETIKRNPTIESDIIVGVFDTGIWPESESFNDEGFGPPPKKWKGECKGGQNFTCNNKIIGARYYSLLSNESRSARDDDGHGSHTSSTVAGNIVKDVSFYGIAQGTARGGVPSARIAVYRVCYAPGCTAADILAAFDDAIADGVDIISASLGPKYPDYYLSESSVAIGAFHAMEKGILTSQAAGNGGPENETVTSQAPWVLSVAASSTDRQIIDKVVLGNGMTLDGFSINGFSSNQTKFPLIDAINGSGDACSDNHSGYCDLGCLDSRLITGKIVLCDKSYGDTSADESGAVGAILRNYDPVKDAASIAAIPTSILSVDNHAIVTSYINSTKDPHATILKSEAQKDGDAPEIALFSSRGPSTAAPEILKPDITAPGTEILAAYSPIVSLTFSSKDNRRVKYSILSGTSMSCPHASGVAVYIKTFHPDWSVSAIKSAIMTTALPMNATKNSGAEFAYGSGHINPTKAVDPGLVYEAFKEDYIMMLCGMGYNETKLKLISGDNNITCSEASTKALPRDLNYPSMTALVNATTSFNVTFHRTVTNVGFANSTYKATTFTNSDVKIVVEPEVLSFKSLNEKKSFVVSVTGGPSVLPTNSSMASSSLVWSDGSHSVRSPIVLFTQKKRPGT</sequence>
<dbReference type="Pfam" id="PF00082">
    <property type="entry name" value="Peptidase_S8"/>
    <property type="match status" value="1"/>
</dbReference>
<evidence type="ECO:0000256" key="6">
    <source>
        <dbReference type="ARBA" id="ARBA00022801"/>
    </source>
</evidence>
<evidence type="ECO:0000259" key="10">
    <source>
        <dbReference type="Pfam" id="PF00082"/>
    </source>
</evidence>
<dbReference type="PROSITE" id="PS00138">
    <property type="entry name" value="SUBTILASE_SER"/>
    <property type="match status" value="1"/>
</dbReference>
<dbReference type="Pfam" id="PF05922">
    <property type="entry name" value="Inhibitor_I9"/>
    <property type="match status" value="1"/>
</dbReference>
<dbReference type="Gene3D" id="3.30.70.80">
    <property type="entry name" value="Peptidase S8 propeptide/proteinase inhibitor I9"/>
    <property type="match status" value="1"/>
</dbReference>
<dbReference type="FunFam" id="3.30.70.80:FF:000002">
    <property type="entry name" value="Subtilisin-like protease SBT5.3"/>
    <property type="match status" value="1"/>
</dbReference>
<keyword evidence="7 9" id="KW-0720">Serine protease</keyword>
<keyword evidence="3" id="KW-0964">Secreted</keyword>
<accession>A0A2N9ISL5</accession>
<feature type="domain" description="Peptidase S8/S53" evidence="10">
    <location>
        <begin position="145"/>
        <end position="591"/>
    </location>
</feature>
<evidence type="ECO:0000259" key="11">
    <source>
        <dbReference type="Pfam" id="PF05922"/>
    </source>
</evidence>
<dbReference type="GO" id="GO:0004252">
    <property type="term" value="F:serine-type endopeptidase activity"/>
    <property type="evidence" value="ECO:0007669"/>
    <property type="project" value="UniProtKB-UniRule"/>
</dbReference>
<comment type="subcellular location">
    <subcellularLocation>
        <location evidence="1">Secreted</location>
    </subcellularLocation>
</comment>
<dbReference type="GO" id="GO:0005576">
    <property type="term" value="C:extracellular region"/>
    <property type="evidence" value="ECO:0007669"/>
    <property type="project" value="UniProtKB-SubCell"/>
</dbReference>
<dbReference type="CDD" id="cd02120">
    <property type="entry name" value="PA_subtilisin_like"/>
    <property type="match status" value="1"/>
</dbReference>
<dbReference type="InterPro" id="IPR010259">
    <property type="entry name" value="S8pro/Inhibitor_I9"/>
</dbReference>
<dbReference type="PANTHER" id="PTHR10795">
    <property type="entry name" value="PROPROTEIN CONVERTASE SUBTILISIN/KEXIN"/>
    <property type="match status" value="1"/>
</dbReference>
<evidence type="ECO:0000256" key="9">
    <source>
        <dbReference type="PROSITE-ProRule" id="PRU01240"/>
    </source>
</evidence>
<dbReference type="InterPro" id="IPR045051">
    <property type="entry name" value="SBT"/>
</dbReference>
<dbReference type="Pfam" id="PF17766">
    <property type="entry name" value="fn3_6"/>
    <property type="match status" value="1"/>
</dbReference>
<feature type="active site" description="Charge relay system" evidence="8 9">
    <location>
        <position position="153"/>
    </location>
</feature>
<feature type="domain" description="Subtilisin-like protease fibronectin type-III" evidence="12">
    <location>
        <begin position="648"/>
        <end position="748"/>
    </location>
</feature>
<dbReference type="InterPro" id="IPR041469">
    <property type="entry name" value="Subtilisin-like_FN3"/>
</dbReference>
<keyword evidence="5" id="KW-0732">Signal</keyword>
<evidence type="ECO:0000256" key="5">
    <source>
        <dbReference type="ARBA" id="ARBA00022729"/>
    </source>
</evidence>
<evidence type="ECO:0000256" key="8">
    <source>
        <dbReference type="PIRSR" id="PIRSR615500-1"/>
    </source>
</evidence>
<comment type="similarity">
    <text evidence="2 9">Belongs to the peptidase S8 family.</text>
</comment>
<dbReference type="PROSITE" id="PS51892">
    <property type="entry name" value="SUBTILASE"/>
    <property type="match status" value="1"/>
</dbReference>
<dbReference type="EMBL" id="OIVN01006185">
    <property type="protein sequence ID" value="SPD27274.1"/>
    <property type="molecule type" value="Genomic_DNA"/>
</dbReference>
<evidence type="ECO:0000256" key="3">
    <source>
        <dbReference type="ARBA" id="ARBA00022525"/>
    </source>
</evidence>
<dbReference type="InterPro" id="IPR034197">
    <property type="entry name" value="Peptidases_S8_3"/>
</dbReference>
<dbReference type="Gene3D" id="3.40.50.200">
    <property type="entry name" value="Peptidase S8/S53 domain"/>
    <property type="match status" value="1"/>
</dbReference>
<dbReference type="Gene3D" id="3.50.30.30">
    <property type="match status" value="1"/>
</dbReference>
<evidence type="ECO:0000256" key="1">
    <source>
        <dbReference type="ARBA" id="ARBA00004613"/>
    </source>
</evidence>
<organism evidence="13">
    <name type="scientific">Fagus sylvatica</name>
    <name type="common">Beechnut</name>
    <dbReference type="NCBI Taxonomy" id="28930"/>
    <lineage>
        <taxon>Eukaryota</taxon>
        <taxon>Viridiplantae</taxon>
        <taxon>Streptophyta</taxon>
        <taxon>Embryophyta</taxon>
        <taxon>Tracheophyta</taxon>
        <taxon>Spermatophyta</taxon>
        <taxon>Magnoliopsida</taxon>
        <taxon>eudicotyledons</taxon>
        <taxon>Gunneridae</taxon>
        <taxon>Pentapetalae</taxon>
        <taxon>rosids</taxon>
        <taxon>fabids</taxon>
        <taxon>Fagales</taxon>
        <taxon>Fagaceae</taxon>
        <taxon>Fagus</taxon>
    </lineage>
</organism>
<feature type="active site" description="Charge relay system" evidence="8 9">
    <location>
        <position position="540"/>
    </location>
</feature>
<dbReference type="InterPro" id="IPR015500">
    <property type="entry name" value="Peptidase_S8_subtilisin-rel"/>
</dbReference>
<dbReference type="GO" id="GO:0009609">
    <property type="term" value="P:response to symbiotic bacterium"/>
    <property type="evidence" value="ECO:0007669"/>
    <property type="project" value="UniProtKB-ARBA"/>
</dbReference>
<evidence type="ECO:0000256" key="4">
    <source>
        <dbReference type="ARBA" id="ARBA00022670"/>
    </source>
</evidence>
<dbReference type="InterPro" id="IPR023828">
    <property type="entry name" value="Peptidase_S8_Ser-AS"/>
</dbReference>
<evidence type="ECO:0000259" key="12">
    <source>
        <dbReference type="Pfam" id="PF17766"/>
    </source>
</evidence>
<feature type="domain" description="Inhibitor I9" evidence="11">
    <location>
        <begin position="46"/>
        <end position="123"/>
    </location>
</feature>
<gene>
    <name evidence="13" type="ORF">FSB_LOCUS55156</name>
</gene>
<dbReference type="Gene3D" id="2.60.40.2310">
    <property type="match status" value="1"/>
</dbReference>
<name>A0A2N9ISL5_FAGSY</name>
<feature type="active site" description="Charge relay system" evidence="8 9">
    <location>
        <position position="213"/>
    </location>
</feature>
<evidence type="ECO:0000256" key="7">
    <source>
        <dbReference type="ARBA" id="ARBA00022825"/>
    </source>
</evidence>
<proteinExistence type="inferred from homology"/>
<protein>
    <submittedName>
        <fullName evidence="13">Uncharacterized protein</fullName>
    </submittedName>
</protein>
<evidence type="ECO:0000256" key="2">
    <source>
        <dbReference type="ARBA" id="ARBA00011073"/>
    </source>
</evidence>
<dbReference type="InterPro" id="IPR037045">
    <property type="entry name" value="S8pro/Inhibitor_I9_sf"/>
</dbReference>
<reference evidence="13" key="1">
    <citation type="submission" date="2018-02" db="EMBL/GenBank/DDBJ databases">
        <authorList>
            <person name="Cohen D.B."/>
            <person name="Kent A.D."/>
        </authorList>
    </citation>
    <scope>NUCLEOTIDE SEQUENCE</scope>
</reference>
<dbReference type="SUPFAM" id="SSF52743">
    <property type="entry name" value="Subtilisin-like"/>
    <property type="match status" value="1"/>
</dbReference>
<dbReference type="CDD" id="cd04852">
    <property type="entry name" value="Peptidases_S8_3"/>
    <property type="match status" value="1"/>
</dbReference>
<dbReference type="PRINTS" id="PR00723">
    <property type="entry name" value="SUBTILISIN"/>
</dbReference>
<dbReference type="GO" id="GO:0006508">
    <property type="term" value="P:proteolysis"/>
    <property type="evidence" value="ECO:0007669"/>
    <property type="project" value="UniProtKB-KW"/>
</dbReference>
<dbReference type="AlphaFoldDB" id="A0A2N9ISL5"/>
<dbReference type="InterPro" id="IPR000209">
    <property type="entry name" value="Peptidase_S8/S53_dom"/>
</dbReference>
<dbReference type="FunFam" id="2.60.40.2310:FF:000001">
    <property type="entry name" value="Subtilisin-like protease SBT1.5"/>
    <property type="match status" value="1"/>
</dbReference>
<dbReference type="FunFam" id="3.40.50.200:FF:000006">
    <property type="entry name" value="Subtilisin-like protease SBT1.5"/>
    <property type="match status" value="1"/>
</dbReference>
<keyword evidence="4 9" id="KW-0645">Protease</keyword>
<dbReference type="InterPro" id="IPR036852">
    <property type="entry name" value="Peptidase_S8/S53_dom_sf"/>
</dbReference>
<keyword evidence="6 9" id="KW-0378">Hydrolase</keyword>